<sequence>METLLNCAEEQQPPLPPASPDSCSTVTPQDATTDRNDTGKAVGFVLVHAGAGYHSESKAKEYKQVCKRACQRAVDRLKAGALAVDAVTAALVELEDSPFTNAGMGSNLNLSGEIECDASIMDGKSLHYGAVGAISGINNPVLVANRLLSEAQKGKLSAGRIPPCFLVGRGAHDWAVSHGIPPCPSEKMATKFSLSAYKRNKHKMELAEKVETGFNHRTKKRRQSSENVSDSLLHTCSLQHLVRVINHVTCLF</sequence>
<proteinExistence type="inferred from homology"/>
<dbReference type="InterPro" id="IPR029055">
    <property type="entry name" value="Ntn_hydrolases_N"/>
</dbReference>
<dbReference type="SUPFAM" id="SSF56235">
    <property type="entry name" value="N-terminal nucleophile aminohydrolases (Ntn hydrolases)"/>
    <property type="match status" value="1"/>
</dbReference>
<protein>
    <recommendedName>
        <fullName evidence="5">Threonine aspartase 1</fullName>
    </recommendedName>
</protein>
<feature type="region of interest" description="Disordered" evidence="2">
    <location>
        <begin position="1"/>
        <end position="38"/>
    </location>
</feature>
<comment type="caution">
    <text evidence="3">The sequence shown here is derived from an EMBL/GenBank/DDBJ whole genome shotgun (WGS) entry which is preliminary data.</text>
</comment>
<evidence type="ECO:0008006" key="5">
    <source>
        <dbReference type="Google" id="ProtNLM"/>
    </source>
</evidence>
<feature type="compositionally biased region" description="Polar residues" evidence="2">
    <location>
        <begin position="21"/>
        <end position="31"/>
    </location>
</feature>
<comment type="similarity">
    <text evidence="1">Belongs to the Ntn-hydrolase family.</text>
</comment>
<dbReference type="PANTHER" id="PTHR10188">
    <property type="entry name" value="L-ASPARAGINASE"/>
    <property type="match status" value="1"/>
</dbReference>
<keyword evidence="4" id="KW-1185">Reference proteome</keyword>
<dbReference type="EMBL" id="JAGTTL010000001">
    <property type="protein sequence ID" value="KAK6329547.1"/>
    <property type="molecule type" value="Genomic_DNA"/>
</dbReference>
<name>A0AAN8MKW0_9TELE</name>
<dbReference type="Proteomes" id="UP001356427">
    <property type="component" value="Unassembled WGS sequence"/>
</dbReference>
<dbReference type="GO" id="GO:0004298">
    <property type="term" value="F:threonine-type endopeptidase activity"/>
    <property type="evidence" value="ECO:0007669"/>
    <property type="project" value="InterPro"/>
</dbReference>
<dbReference type="Pfam" id="PF01112">
    <property type="entry name" value="Asparaginase_2"/>
    <property type="match status" value="1"/>
</dbReference>
<evidence type="ECO:0000256" key="1">
    <source>
        <dbReference type="ARBA" id="ARBA00010872"/>
    </source>
</evidence>
<dbReference type="InterPro" id="IPR037464">
    <property type="entry name" value="Taspase1"/>
</dbReference>
<dbReference type="InterPro" id="IPR000246">
    <property type="entry name" value="Peptidase_T2"/>
</dbReference>
<evidence type="ECO:0000313" key="4">
    <source>
        <dbReference type="Proteomes" id="UP001356427"/>
    </source>
</evidence>
<accession>A0AAN8MKW0</accession>
<dbReference type="GO" id="GO:0005737">
    <property type="term" value="C:cytoplasm"/>
    <property type="evidence" value="ECO:0007669"/>
    <property type="project" value="TreeGrafter"/>
</dbReference>
<gene>
    <name evidence="3" type="ORF">J4Q44_G00015250</name>
</gene>
<dbReference type="PANTHER" id="PTHR10188:SF8">
    <property type="entry name" value="THREONINE ASPARTASE 1"/>
    <property type="match status" value="1"/>
</dbReference>
<dbReference type="AlphaFoldDB" id="A0AAN8MKW0"/>
<dbReference type="CDD" id="cd04514">
    <property type="entry name" value="Taspase1_like"/>
    <property type="match status" value="1"/>
</dbReference>
<evidence type="ECO:0000256" key="2">
    <source>
        <dbReference type="SAM" id="MobiDB-lite"/>
    </source>
</evidence>
<organism evidence="3 4">
    <name type="scientific">Coregonus suidteri</name>
    <dbReference type="NCBI Taxonomy" id="861788"/>
    <lineage>
        <taxon>Eukaryota</taxon>
        <taxon>Metazoa</taxon>
        <taxon>Chordata</taxon>
        <taxon>Craniata</taxon>
        <taxon>Vertebrata</taxon>
        <taxon>Euteleostomi</taxon>
        <taxon>Actinopterygii</taxon>
        <taxon>Neopterygii</taxon>
        <taxon>Teleostei</taxon>
        <taxon>Protacanthopterygii</taxon>
        <taxon>Salmoniformes</taxon>
        <taxon>Salmonidae</taxon>
        <taxon>Coregoninae</taxon>
        <taxon>Coregonus</taxon>
    </lineage>
</organism>
<evidence type="ECO:0000313" key="3">
    <source>
        <dbReference type="EMBL" id="KAK6329547.1"/>
    </source>
</evidence>
<dbReference type="GO" id="GO:0051604">
    <property type="term" value="P:protein maturation"/>
    <property type="evidence" value="ECO:0007669"/>
    <property type="project" value="TreeGrafter"/>
</dbReference>
<reference evidence="3 4" key="1">
    <citation type="submission" date="2021-04" db="EMBL/GenBank/DDBJ databases">
        <authorList>
            <person name="De Guttry C."/>
            <person name="Zahm M."/>
            <person name="Klopp C."/>
            <person name="Cabau C."/>
            <person name="Louis A."/>
            <person name="Berthelot C."/>
            <person name="Parey E."/>
            <person name="Roest Crollius H."/>
            <person name="Montfort J."/>
            <person name="Robinson-Rechavi M."/>
            <person name="Bucao C."/>
            <person name="Bouchez O."/>
            <person name="Gislard M."/>
            <person name="Lluch J."/>
            <person name="Milhes M."/>
            <person name="Lampietro C."/>
            <person name="Lopez Roques C."/>
            <person name="Donnadieu C."/>
            <person name="Braasch I."/>
            <person name="Desvignes T."/>
            <person name="Postlethwait J."/>
            <person name="Bobe J."/>
            <person name="Wedekind C."/>
            <person name="Guiguen Y."/>
        </authorList>
    </citation>
    <scope>NUCLEOTIDE SEQUENCE [LARGE SCALE GENOMIC DNA]</scope>
    <source>
        <strain evidence="3">Cs_M1</strain>
        <tissue evidence="3">Blood</tissue>
    </source>
</reference>